<reference evidence="15" key="1">
    <citation type="submission" date="2023-11" db="EMBL/GenBank/DDBJ databases">
        <title>Genome assemblies of two species of porcelain crab, Petrolisthes cinctipes and Petrolisthes manimaculis (Anomura: Porcellanidae).</title>
        <authorList>
            <person name="Angst P."/>
        </authorList>
    </citation>
    <scope>NUCLEOTIDE SEQUENCE</scope>
    <source>
        <strain evidence="15">PB745_02</strain>
        <tissue evidence="15">Gill</tissue>
    </source>
</reference>
<evidence type="ECO:0000313" key="15">
    <source>
        <dbReference type="EMBL" id="KAK4320048.1"/>
    </source>
</evidence>
<keyword evidence="14" id="KW-0732">Signal</keyword>
<feature type="compositionally biased region" description="Low complexity" evidence="12">
    <location>
        <begin position="302"/>
        <end position="315"/>
    </location>
</feature>
<feature type="compositionally biased region" description="Low complexity" evidence="12">
    <location>
        <begin position="342"/>
        <end position="351"/>
    </location>
</feature>
<name>A0AAE1Q538_9EUCA</name>
<comment type="subcellular location">
    <subcellularLocation>
        <location evidence="1">Cell membrane</location>
        <topology evidence="1">Single-pass type II membrane protein</topology>
    </subcellularLocation>
    <subcellularLocation>
        <location evidence="3">Endoplasmic reticulum membrane</location>
        <topology evidence="3">Single-pass type II membrane protein</topology>
    </subcellularLocation>
    <subcellularLocation>
        <location evidence="2">Secreted</location>
        <location evidence="2">Extracellular exosome</location>
    </subcellularLocation>
</comment>
<keyword evidence="8 13" id="KW-0812">Transmembrane</keyword>
<evidence type="ECO:0000313" key="16">
    <source>
        <dbReference type="Proteomes" id="UP001292094"/>
    </source>
</evidence>
<evidence type="ECO:0000256" key="6">
    <source>
        <dbReference type="ARBA" id="ARBA00022475"/>
    </source>
</evidence>
<evidence type="ECO:0000256" key="10">
    <source>
        <dbReference type="ARBA" id="ARBA00022989"/>
    </source>
</evidence>
<dbReference type="EMBL" id="JAWZYT010000699">
    <property type="protein sequence ID" value="KAK4320048.1"/>
    <property type="molecule type" value="Genomic_DNA"/>
</dbReference>
<comment type="similarity">
    <text evidence="4">Belongs to the TMEM98 family.</text>
</comment>
<dbReference type="PANTHER" id="PTHR32510:SF3">
    <property type="entry name" value="TRANSMEMBRANE PROTEIN 98"/>
    <property type="match status" value="1"/>
</dbReference>
<sequence>MIRVILLMTAAALLVSGREDIAVPKDVMRFILGCQKQTVQDDFTVPVFSSDIDQSAGTTSQHISLLNMDELSHALRKTVNSEVVLGHIMEQVETAMSNNQAATRGRSECQVSSTINIDIPPQEVDEFNDRIQMIITQNNRLLLSQINNLFNYKLLSQKEETEKLIKRKSNNVLNKLNKILTALGIDPSEDDDDDDDDQDSSTESPFSMSSEETLTAVPDTQNDDGDDKDPAGCKCKHKPGTEGEPQPESEPKPEPEPSSGEEPHPEPEPETEPKPESDSQTSSVEKPQAETEIKPEPESKPDSQSSSVEQSQAEPKPQDELVTTLSPISVTPSSASKEETSAESSEVSRTSGFERVAQKPAEFQSNVALLQPMVLRRQVRLGFSLYNLGVSGWLGGSDLIRKYCKRNRVRMEMVQTLVAVALGVLAAVFLGSLAALALVCFRRALSAKHHLFYNQDIRPEVLMNTGEAWSELELDDVKVAPQIDKILNDTQWLDDATGLIPHCLAILKLCHQMTERLVATTMTPIHRDRLHHIIEVTRRLSPRINDVARAMYPPLDPRLLEARCSALVLTLTLLAWHARYSTSNSTVTFINEALTDMDTHLTVLHEAARSHEINIHGIFSEDDACNPSEC</sequence>
<evidence type="ECO:0000256" key="7">
    <source>
        <dbReference type="ARBA" id="ARBA00022525"/>
    </source>
</evidence>
<dbReference type="AlphaFoldDB" id="A0AAE1Q538"/>
<evidence type="ECO:0000256" key="2">
    <source>
        <dbReference type="ARBA" id="ARBA00004550"/>
    </source>
</evidence>
<dbReference type="GO" id="GO:0005576">
    <property type="term" value="C:extracellular region"/>
    <property type="evidence" value="ECO:0007669"/>
    <property type="project" value="UniProtKB-SubCell"/>
</dbReference>
<evidence type="ECO:0000256" key="8">
    <source>
        <dbReference type="ARBA" id="ARBA00022692"/>
    </source>
</evidence>
<evidence type="ECO:0000256" key="13">
    <source>
        <dbReference type="SAM" id="Phobius"/>
    </source>
</evidence>
<feature type="compositionally biased region" description="Basic and acidic residues" evidence="12">
    <location>
        <begin position="249"/>
        <end position="277"/>
    </location>
</feature>
<feature type="compositionally biased region" description="Low complexity" evidence="12">
    <location>
        <begin position="201"/>
        <end position="212"/>
    </location>
</feature>
<evidence type="ECO:0000256" key="4">
    <source>
        <dbReference type="ARBA" id="ARBA00011024"/>
    </source>
</evidence>
<feature type="compositionally biased region" description="Polar residues" evidence="12">
    <location>
        <begin position="321"/>
        <end position="332"/>
    </location>
</feature>
<gene>
    <name evidence="15" type="ORF">Pmani_009069</name>
</gene>
<evidence type="ECO:0000256" key="12">
    <source>
        <dbReference type="SAM" id="MobiDB-lite"/>
    </source>
</evidence>
<comment type="caution">
    <text evidence="15">The sequence shown here is derived from an EMBL/GenBank/DDBJ whole genome shotgun (WGS) entry which is preliminary data.</text>
</comment>
<keyword evidence="7" id="KW-0964">Secreted</keyword>
<evidence type="ECO:0000256" key="5">
    <source>
        <dbReference type="ARBA" id="ARBA00014380"/>
    </source>
</evidence>
<feature type="compositionally biased region" description="Basic and acidic residues" evidence="12">
    <location>
        <begin position="287"/>
        <end position="301"/>
    </location>
</feature>
<evidence type="ECO:0000256" key="14">
    <source>
        <dbReference type="SAM" id="SignalP"/>
    </source>
</evidence>
<keyword evidence="11 13" id="KW-0472">Membrane</keyword>
<organism evidence="15 16">
    <name type="scientific">Petrolisthes manimaculis</name>
    <dbReference type="NCBI Taxonomy" id="1843537"/>
    <lineage>
        <taxon>Eukaryota</taxon>
        <taxon>Metazoa</taxon>
        <taxon>Ecdysozoa</taxon>
        <taxon>Arthropoda</taxon>
        <taxon>Crustacea</taxon>
        <taxon>Multicrustacea</taxon>
        <taxon>Malacostraca</taxon>
        <taxon>Eumalacostraca</taxon>
        <taxon>Eucarida</taxon>
        <taxon>Decapoda</taxon>
        <taxon>Pleocyemata</taxon>
        <taxon>Anomura</taxon>
        <taxon>Galatheoidea</taxon>
        <taxon>Porcellanidae</taxon>
        <taxon>Petrolisthes</taxon>
    </lineage>
</organism>
<feature type="transmembrane region" description="Helical" evidence="13">
    <location>
        <begin position="417"/>
        <end position="441"/>
    </location>
</feature>
<proteinExistence type="inferred from homology"/>
<feature type="chain" id="PRO_5042142077" description="Transmembrane protein 98" evidence="14">
    <location>
        <begin position="18"/>
        <end position="630"/>
    </location>
</feature>
<dbReference type="GO" id="GO:0005789">
    <property type="term" value="C:endoplasmic reticulum membrane"/>
    <property type="evidence" value="ECO:0007669"/>
    <property type="project" value="UniProtKB-SubCell"/>
</dbReference>
<keyword evidence="16" id="KW-1185">Reference proteome</keyword>
<feature type="signal peptide" evidence="14">
    <location>
        <begin position="1"/>
        <end position="17"/>
    </location>
</feature>
<feature type="compositionally biased region" description="Acidic residues" evidence="12">
    <location>
        <begin position="187"/>
        <end position="200"/>
    </location>
</feature>
<dbReference type="Gene3D" id="1.20.1410.10">
    <property type="entry name" value="I/LWEQ domain"/>
    <property type="match status" value="1"/>
</dbReference>
<evidence type="ECO:0000256" key="1">
    <source>
        <dbReference type="ARBA" id="ARBA00004401"/>
    </source>
</evidence>
<protein>
    <recommendedName>
        <fullName evidence="5">Transmembrane protein 98</fullName>
    </recommendedName>
</protein>
<feature type="region of interest" description="Disordered" evidence="12">
    <location>
        <begin position="184"/>
        <end position="353"/>
    </location>
</feature>
<evidence type="ECO:0000256" key="11">
    <source>
        <dbReference type="ARBA" id="ARBA00023136"/>
    </source>
</evidence>
<evidence type="ECO:0000256" key="3">
    <source>
        <dbReference type="ARBA" id="ARBA00004648"/>
    </source>
</evidence>
<keyword evidence="10 13" id="KW-1133">Transmembrane helix</keyword>
<keyword evidence="6" id="KW-1003">Cell membrane</keyword>
<dbReference type="Proteomes" id="UP001292094">
    <property type="component" value="Unassembled WGS sequence"/>
</dbReference>
<dbReference type="InterPro" id="IPR029668">
    <property type="entry name" value="TMEM98"/>
</dbReference>
<dbReference type="GO" id="GO:0005886">
    <property type="term" value="C:plasma membrane"/>
    <property type="evidence" value="ECO:0007669"/>
    <property type="project" value="UniProtKB-SubCell"/>
</dbReference>
<accession>A0AAE1Q538</accession>
<dbReference type="PANTHER" id="PTHR32510">
    <property type="entry name" value="TRANSMEMBRANE PROTEIN 98"/>
    <property type="match status" value="1"/>
</dbReference>
<keyword evidence="9" id="KW-0256">Endoplasmic reticulum</keyword>
<evidence type="ECO:0000256" key="9">
    <source>
        <dbReference type="ARBA" id="ARBA00022824"/>
    </source>
</evidence>